<dbReference type="AlphaFoldDB" id="A0A5C6VIE8"/>
<proteinExistence type="predicted"/>
<dbReference type="RefSeq" id="WP_147012270.1">
    <property type="nucleotide sequence ID" value="NZ_VORB01000001.1"/>
</dbReference>
<dbReference type="InterPro" id="IPR002575">
    <property type="entry name" value="Aminoglycoside_PTrfase"/>
</dbReference>
<sequence length="299" mass="35291">MNLSTFLKQFVIEKFGDQALATLERRKTLWADYGCLYALQGQGKKLVLKHYQWPEEDSIQDEAQRFAVARKRSSFRNELIWYRDMPMAQQAGIPLAYGFEENNREIIIVLDDLESMGFVCNPQPLRSHHVKACLEFLVDFHIRNLNVNEAHKGGYWHLETRPFEFDKMEGGFFKDNAQTWDQTIKNAQFKTIIHGDAKPANYALNNDNNVIAYDFQYWGQGIGTQDLVCYLYSICENQKDWTSYTNLYFDLLQQQMEFFEVEGGKEIVKEWKAMVEVCKNDYQRFLLGWNPDHYKVSRY</sequence>
<dbReference type="EMBL" id="VORB01000001">
    <property type="protein sequence ID" value="TXC85133.1"/>
    <property type="molecule type" value="Genomic_DNA"/>
</dbReference>
<evidence type="ECO:0000313" key="3">
    <source>
        <dbReference type="Proteomes" id="UP000321168"/>
    </source>
</evidence>
<organism evidence="2 3">
    <name type="scientific">Luteibaculum oceani</name>
    <dbReference type="NCBI Taxonomy" id="1294296"/>
    <lineage>
        <taxon>Bacteria</taxon>
        <taxon>Pseudomonadati</taxon>
        <taxon>Bacteroidota</taxon>
        <taxon>Flavobacteriia</taxon>
        <taxon>Flavobacteriales</taxon>
        <taxon>Luteibaculaceae</taxon>
        <taxon>Luteibaculum</taxon>
    </lineage>
</organism>
<reference evidence="2 3" key="1">
    <citation type="submission" date="2019-08" db="EMBL/GenBank/DDBJ databases">
        <title>Genome of Luteibaculum oceani JCM 18817.</title>
        <authorList>
            <person name="Bowman J.P."/>
        </authorList>
    </citation>
    <scope>NUCLEOTIDE SEQUENCE [LARGE SCALE GENOMIC DNA]</scope>
    <source>
        <strain evidence="2 3">JCM 18817</strain>
    </source>
</reference>
<feature type="domain" description="Aminoglycoside phosphotransferase" evidence="1">
    <location>
        <begin position="177"/>
        <end position="238"/>
    </location>
</feature>
<dbReference type="InterPro" id="IPR011009">
    <property type="entry name" value="Kinase-like_dom_sf"/>
</dbReference>
<dbReference type="Pfam" id="PF01636">
    <property type="entry name" value="APH"/>
    <property type="match status" value="1"/>
</dbReference>
<dbReference type="SUPFAM" id="SSF56112">
    <property type="entry name" value="Protein kinase-like (PK-like)"/>
    <property type="match status" value="1"/>
</dbReference>
<dbReference type="OrthoDB" id="9769860at2"/>
<accession>A0A5C6VIE8</accession>
<evidence type="ECO:0000313" key="2">
    <source>
        <dbReference type="EMBL" id="TXC85133.1"/>
    </source>
</evidence>
<comment type="caution">
    <text evidence="2">The sequence shown here is derived from an EMBL/GenBank/DDBJ whole genome shotgun (WGS) entry which is preliminary data.</text>
</comment>
<keyword evidence="3" id="KW-1185">Reference proteome</keyword>
<evidence type="ECO:0000259" key="1">
    <source>
        <dbReference type="Pfam" id="PF01636"/>
    </source>
</evidence>
<name>A0A5C6VIE8_9FLAO</name>
<dbReference type="Proteomes" id="UP000321168">
    <property type="component" value="Unassembled WGS sequence"/>
</dbReference>
<protein>
    <recommendedName>
        <fullName evidence="1">Aminoglycoside phosphotransferase domain-containing protein</fullName>
    </recommendedName>
</protein>
<gene>
    <name evidence="2" type="ORF">FRX97_00485</name>
</gene>